<dbReference type="PANTHER" id="PTHR24321:SF8">
    <property type="entry name" value="ESTRADIOL 17-BETA-DEHYDROGENASE 8-RELATED"/>
    <property type="match status" value="1"/>
</dbReference>
<evidence type="ECO:0000256" key="2">
    <source>
        <dbReference type="ARBA" id="ARBA00023002"/>
    </source>
</evidence>
<dbReference type="PRINTS" id="PR00080">
    <property type="entry name" value="SDRFAMILY"/>
</dbReference>
<dbReference type="Pfam" id="PF13561">
    <property type="entry name" value="adh_short_C2"/>
    <property type="match status" value="1"/>
</dbReference>
<dbReference type="EMBL" id="FNEK01000001">
    <property type="protein sequence ID" value="SDI18046.1"/>
    <property type="molecule type" value="Genomic_DNA"/>
</dbReference>
<proteinExistence type="inferred from homology"/>
<dbReference type="Proteomes" id="UP000199382">
    <property type="component" value="Unassembled WGS sequence"/>
</dbReference>
<organism evidence="5 6">
    <name type="scientific">Aliiruegeria lutimaris</name>
    <dbReference type="NCBI Taxonomy" id="571298"/>
    <lineage>
        <taxon>Bacteria</taxon>
        <taxon>Pseudomonadati</taxon>
        <taxon>Pseudomonadota</taxon>
        <taxon>Alphaproteobacteria</taxon>
        <taxon>Rhodobacterales</taxon>
        <taxon>Roseobacteraceae</taxon>
        <taxon>Aliiruegeria</taxon>
    </lineage>
</organism>
<dbReference type="AlphaFoldDB" id="A0A1G8IGI9"/>
<dbReference type="InterPro" id="IPR057326">
    <property type="entry name" value="KR_dom"/>
</dbReference>
<dbReference type="PRINTS" id="PR00081">
    <property type="entry name" value="GDHRDH"/>
</dbReference>
<comment type="similarity">
    <text evidence="1">Belongs to the short-chain dehydrogenases/reductases (SDR) family.</text>
</comment>
<keyword evidence="2" id="KW-0560">Oxidoreductase</keyword>
<accession>A0A1G8IGI9</accession>
<dbReference type="PROSITE" id="PS00061">
    <property type="entry name" value="ADH_SHORT"/>
    <property type="match status" value="1"/>
</dbReference>
<dbReference type="InterPro" id="IPR020904">
    <property type="entry name" value="Sc_DH/Rdtase_CS"/>
</dbReference>
<dbReference type="InterPro" id="IPR002347">
    <property type="entry name" value="SDR_fam"/>
</dbReference>
<name>A0A1G8IGI9_9RHOB</name>
<reference evidence="5 6" key="1">
    <citation type="submission" date="2016-10" db="EMBL/GenBank/DDBJ databases">
        <authorList>
            <person name="de Groot N.N."/>
        </authorList>
    </citation>
    <scope>NUCLEOTIDE SEQUENCE [LARGE SCALE GENOMIC DNA]</scope>
    <source>
        <strain evidence="5 6">DSM 25294</strain>
    </source>
</reference>
<dbReference type="SMART" id="SM00822">
    <property type="entry name" value="PKS_KR"/>
    <property type="match status" value="1"/>
</dbReference>
<dbReference type="FunFam" id="3.40.50.720:FF:000084">
    <property type="entry name" value="Short-chain dehydrogenase reductase"/>
    <property type="match status" value="1"/>
</dbReference>
<evidence type="ECO:0000259" key="4">
    <source>
        <dbReference type="SMART" id="SM00822"/>
    </source>
</evidence>
<keyword evidence="6" id="KW-1185">Reference proteome</keyword>
<evidence type="ECO:0000256" key="3">
    <source>
        <dbReference type="ARBA" id="ARBA00023027"/>
    </source>
</evidence>
<evidence type="ECO:0000313" key="5">
    <source>
        <dbReference type="EMBL" id="SDI18046.1"/>
    </source>
</evidence>
<feature type="domain" description="Ketoreductase" evidence="4">
    <location>
        <begin position="11"/>
        <end position="184"/>
    </location>
</feature>
<sequence length="256" mass="26533">MMRALFDYSGHRVLVTGAAGGIGRAVAEGFAAAGANLVIVDLDPAVQAVAEEIGGDVTAIHCDIADGEAVRAALGGLGPIDVLVNNAGLERPTPLAGPDPETDEIFDLIIDVNIRGTRNVTRALLPAMQPGARILLTASIWGRTAVPDFSAYVASKHAIIGLARTWAQELGPRGIRVNAICPGWVRTKQAMGSLARMAEARGCSEQELLAEVSDAQALEGVMEPADVAGLYLFLGSDAAANITGQAINVDRGEVMS</sequence>
<dbReference type="STRING" id="571298.SAMN04488026_100132"/>
<dbReference type="Gene3D" id="3.40.50.720">
    <property type="entry name" value="NAD(P)-binding Rossmann-like Domain"/>
    <property type="match status" value="1"/>
</dbReference>
<evidence type="ECO:0000256" key="1">
    <source>
        <dbReference type="ARBA" id="ARBA00006484"/>
    </source>
</evidence>
<gene>
    <name evidence="5" type="ORF">SAMN04488026_100132</name>
</gene>
<dbReference type="SUPFAM" id="SSF51735">
    <property type="entry name" value="NAD(P)-binding Rossmann-fold domains"/>
    <property type="match status" value="1"/>
</dbReference>
<protein>
    <submittedName>
        <fullName evidence="5">NAD(P)-dependent dehydrogenase, short-chain alcohol dehydrogenase family</fullName>
    </submittedName>
</protein>
<keyword evidence="3" id="KW-0520">NAD</keyword>
<dbReference type="CDD" id="cd05233">
    <property type="entry name" value="SDR_c"/>
    <property type="match status" value="1"/>
</dbReference>
<evidence type="ECO:0000313" key="6">
    <source>
        <dbReference type="Proteomes" id="UP000199382"/>
    </source>
</evidence>
<dbReference type="PANTHER" id="PTHR24321">
    <property type="entry name" value="DEHYDROGENASES, SHORT CHAIN"/>
    <property type="match status" value="1"/>
</dbReference>
<dbReference type="InterPro" id="IPR036291">
    <property type="entry name" value="NAD(P)-bd_dom_sf"/>
</dbReference>
<dbReference type="GO" id="GO:0016491">
    <property type="term" value="F:oxidoreductase activity"/>
    <property type="evidence" value="ECO:0007669"/>
    <property type="project" value="UniProtKB-KW"/>
</dbReference>